<proteinExistence type="predicted"/>
<dbReference type="AlphaFoldDB" id="V8N865"/>
<comment type="caution">
    <text evidence="2">The sequence shown here is derived from an EMBL/GenBank/DDBJ whole genome shotgun (WGS) entry which is preliminary data.</text>
</comment>
<feature type="compositionally biased region" description="Low complexity" evidence="1">
    <location>
        <begin position="212"/>
        <end position="221"/>
    </location>
</feature>
<evidence type="ECO:0000313" key="2">
    <source>
        <dbReference type="EMBL" id="ETE58305.1"/>
    </source>
</evidence>
<dbReference type="Proteomes" id="UP000018936">
    <property type="component" value="Unassembled WGS sequence"/>
</dbReference>
<feature type="region of interest" description="Disordered" evidence="1">
    <location>
        <begin position="515"/>
        <end position="564"/>
    </location>
</feature>
<reference evidence="2 3" key="1">
    <citation type="journal article" date="2013" name="Proc. Natl. Acad. Sci. U.S.A.">
        <title>The king cobra genome reveals dynamic gene evolution and adaptation in the snake venom system.</title>
        <authorList>
            <person name="Vonk F.J."/>
            <person name="Casewell N.R."/>
            <person name="Henkel C.V."/>
            <person name="Heimberg A.M."/>
            <person name="Jansen H.J."/>
            <person name="McCleary R.J."/>
            <person name="Kerkkamp H.M."/>
            <person name="Vos R.A."/>
            <person name="Guerreiro I."/>
            <person name="Calvete J.J."/>
            <person name="Wuster W."/>
            <person name="Woods A.E."/>
            <person name="Logan J.M."/>
            <person name="Harrison R.A."/>
            <person name="Castoe T.A."/>
            <person name="de Koning A.P."/>
            <person name="Pollock D.D."/>
            <person name="Yandell M."/>
            <person name="Calderon D."/>
            <person name="Renjifo C."/>
            <person name="Currier R.B."/>
            <person name="Salgado D."/>
            <person name="Pla D."/>
            <person name="Sanz L."/>
            <person name="Hyder A.S."/>
            <person name="Ribeiro J.M."/>
            <person name="Arntzen J.W."/>
            <person name="van den Thillart G.E."/>
            <person name="Boetzer M."/>
            <person name="Pirovano W."/>
            <person name="Dirks R.P."/>
            <person name="Spaink H.P."/>
            <person name="Duboule D."/>
            <person name="McGlinn E."/>
            <person name="Kini R.M."/>
            <person name="Richardson M.K."/>
        </authorList>
    </citation>
    <scope>NUCLEOTIDE SEQUENCE</scope>
    <source>
        <tissue evidence="2">Blood</tissue>
    </source>
</reference>
<feature type="region of interest" description="Disordered" evidence="1">
    <location>
        <begin position="416"/>
        <end position="467"/>
    </location>
</feature>
<gene>
    <name evidence="2" type="primary">PEX1</name>
    <name evidence="2" type="ORF">L345_15970</name>
</gene>
<organism evidence="2 3">
    <name type="scientific">Ophiophagus hannah</name>
    <name type="common">King cobra</name>
    <name type="synonym">Naja hannah</name>
    <dbReference type="NCBI Taxonomy" id="8665"/>
    <lineage>
        <taxon>Eukaryota</taxon>
        <taxon>Metazoa</taxon>
        <taxon>Chordata</taxon>
        <taxon>Craniata</taxon>
        <taxon>Vertebrata</taxon>
        <taxon>Euteleostomi</taxon>
        <taxon>Lepidosauria</taxon>
        <taxon>Squamata</taxon>
        <taxon>Bifurcata</taxon>
        <taxon>Unidentata</taxon>
        <taxon>Episquamata</taxon>
        <taxon>Toxicofera</taxon>
        <taxon>Serpentes</taxon>
        <taxon>Colubroidea</taxon>
        <taxon>Elapidae</taxon>
        <taxon>Elapinae</taxon>
        <taxon>Ophiophagus</taxon>
    </lineage>
</organism>
<feature type="compositionally biased region" description="Low complexity" evidence="1">
    <location>
        <begin position="421"/>
        <end position="436"/>
    </location>
</feature>
<dbReference type="EMBL" id="AZIM01006920">
    <property type="protein sequence ID" value="ETE58305.1"/>
    <property type="molecule type" value="Genomic_DNA"/>
</dbReference>
<name>V8N865_OPHHA</name>
<feature type="compositionally biased region" description="Basic and acidic residues" evidence="1">
    <location>
        <begin position="521"/>
        <end position="554"/>
    </location>
</feature>
<evidence type="ECO:0000313" key="3">
    <source>
        <dbReference type="Proteomes" id="UP000018936"/>
    </source>
</evidence>
<protein>
    <submittedName>
        <fullName evidence="2">Pollen-specific leucine-rich repeat extensin-like protein 1</fullName>
    </submittedName>
</protein>
<feature type="compositionally biased region" description="Basic residues" evidence="1">
    <location>
        <begin position="555"/>
        <end position="564"/>
    </location>
</feature>
<feature type="region of interest" description="Disordered" evidence="1">
    <location>
        <begin position="174"/>
        <end position="221"/>
    </location>
</feature>
<evidence type="ECO:0000256" key="1">
    <source>
        <dbReference type="SAM" id="MobiDB-lite"/>
    </source>
</evidence>
<feature type="non-terminal residue" evidence="2">
    <location>
        <position position="1"/>
    </location>
</feature>
<keyword evidence="3" id="KW-1185">Reference proteome</keyword>
<sequence>MLRYETLWWGLVLGEKSKGGEFCLCLPASIAYLLCKQGGDSKEPGRGLAQLFWTKAAWCCDTETPLCFAFGTDFFSGREGERFITQLGNITNAGRNFAEKREEVCREEERRRKRRKVVGSLVLSELEDFLANIWGEEEEEKKGRTVGSLMVSELGCFLVDFMTQLRTVISARRGGGGVLTSNQHPDKQRLSPALVSGQLPSSTQDADPGTTKSSKPSNSKNSLVKEAPKLLLALTGQTNFDINGEETFVALVTVPSWVMKLLLLPSLSPSHPPVHKPHSLLELMMFPSWDPTDFLLLSLKPLCLLALMVLPKMGNETSARKPPNSKSTKDPTVFPFLTPSPFPTLCKPHSLPALMMPPSWFMKRWQENHPAQRAPRTPQSSSNPKDPPALFFLFPLLRLPKTHSLLALKKLPSWLREHQGPHSSSSPSLQAPLPSSTDDATQLGHETPIKLRDPQGPHSSSSLTKDSHSSSSFLALMMFPKHQGPHSPFLLLLPPPPYKPPSHLALIRFPSRVKKHLQAKPPKELLEEKRNEGLKGGKEGGGKERREREKEVNGKRKKKNERKK</sequence>
<accession>V8N865</accession>